<dbReference type="PANTHER" id="PTHR21012:SF0">
    <property type="entry name" value="ASPARTATE 1-DECARBOXYLASE"/>
    <property type="match status" value="1"/>
</dbReference>
<keyword evidence="8 9" id="KW-0670">Pyruvate</keyword>
<evidence type="ECO:0000256" key="13">
    <source>
        <dbReference type="PIRSR" id="PIRSR006246-5"/>
    </source>
</evidence>
<dbReference type="InterPro" id="IPR003190">
    <property type="entry name" value="Asp_decarbox"/>
</dbReference>
<evidence type="ECO:0000256" key="8">
    <source>
        <dbReference type="ARBA" id="ARBA00023317"/>
    </source>
</evidence>
<comment type="function">
    <text evidence="9">Catalyzes the pyruvoyl-dependent decarboxylation of aspartate to produce beta-alanine.</text>
</comment>
<evidence type="ECO:0000256" key="5">
    <source>
        <dbReference type="ARBA" id="ARBA00023145"/>
    </source>
</evidence>
<sequence length="116" mass="12534">MWRTFLLSKLHNATLTGAHLDYQGSIAIDQDLLDQAGILPQEQVQVANISNGQRLTTYVIAAPAGSGQVELNGAAAHCGTVGDRLIIMSYGLLAPEEWLHHVPKVLILDEHNAAKK</sequence>
<evidence type="ECO:0000256" key="10">
    <source>
        <dbReference type="PIRSR" id="PIRSR006246-1"/>
    </source>
</evidence>
<evidence type="ECO:0000256" key="1">
    <source>
        <dbReference type="ARBA" id="ARBA00022490"/>
    </source>
</evidence>
<dbReference type="GO" id="GO:0004068">
    <property type="term" value="F:aspartate 1-decarboxylase activity"/>
    <property type="evidence" value="ECO:0007669"/>
    <property type="project" value="UniProtKB-UniRule"/>
</dbReference>
<dbReference type="OrthoDB" id="9803983at2"/>
<dbReference type="EC" id="4.1.1.11" evidence="9"/>
<feature type="active site" description="Proton donor" evidence="9 10">
    <location>
        <position position="58"/>
    </location>
</feature>
<feature type="chain" id="PRO_5014003141" description="Aspartate 1-decarboxylase alpha chain" evidence="9 13">
    <location>
        <begin position="25"/>
        <end position="116"/>
    </location>
</feature>
<keyword evidence="3 9" id="KW-0210">Decarboxylase</keyword>
<evidence type="ECO:0000256" key="7">
    <source>
        <dbReference type="ARBA" id="ARBA00023270"/>
    </source>
</evidence>
<protein>
    <recommendedName>
        <fullName evidence="9">Aspartate 1-decarboxylase</fullName>
        <ecNumber evidence="9">4.1.1.11</ecNumber>
    </recommendedName>
    <alternativeName>
        <fullName evidence="9">Aspartate alpha-decarboxylase</fullName>
    </alternativeName>
    <component>
        <recommendedName>
            <fullName evidence="9">Aspartate 1-decarboxylase beta chain</fullName>
        </recommendedName>
    </component>
    <component>
        <recommendedName>
            <fullName evidence="9">Aspartate 1-decarboxylase alpha chain</fullName>
        </recommendedName>
    </component>
</protein>
<dbReference type="GO" id="GO:0015940">
    <property type="term" value="P:pantothenate biosynthetic process"/>
    <property type="evidence" value="ECO:0007669"/>
    <property type="project" value="UniProtKB-UniRule"/>
</dbReference>
<reference evidence="14 15" key="1">
    <citation type="submission" date="2016-10" db="EMBL/GenBank/DDBJ databases">
        <title>Description of Gloeomargarita lithophora gen. nov., sp. nov., a thylakoid-bearing basal-branching cyanobacterium with intracellular carbonates, and proposal for Gloeomargaritales ord. nov.</title>
        <authorList>
            <person name="Moreira D."/>
            <person name="Tavera R."/>
            <person name="Benzerara K."/>
            <person name="Skouri-Panet F."/>
            <person name="Couradeau E."/>
            <person name="Gerard E."/>
            <person name="Loussert C."/>
            <person name="Novelo E."/>
            <person name="Zivanovic Y."/>
            <person name="Lopez-Garcia P."/>
        </authorList>
    </citation>
    <scope>NUCLEOTIDE SEQUENCE [LARGE SCALE GENOMIC DNA]</scope>
    <source>
        <strain evidence="14 15">D10</strain>
    </source>
</reference>
<comment type="pathway">
    <text evidence="9">Cofactor biosynthesis; (R)-pantothenate biosynthesis; beta-alanine from L-aspartate: step 1/1.</text>
</comment>
<comment type="subcellular location">
    <subcellularLocation>
        <location evidence="9">Cytoplasm</location>
    </subcellularLocation>
</comment>
<keyword evidence="15" id="KW-1185">Reference proteome</keyword>
<dbReference type="NCBIfam" id="TIGR00223">
    <property type="entry name" value="panD"/>
    <property type="match status" value="1"/>
</dbReference>
<dbReference type="CDD" id="cd06919">
    <property type="entry name" value="Asp_decarbox"/>
    <property type="match status" value="1"/>
</dbReference>
<dbReference type="Proteomes" id="UP000180235">
    <property type="component" value="Chromosome"/>
</dbReference>
<name>A0A1J0ACZ5_9CYAN</name>
<dbReference type="HAMAP" id="MF_00446">
    <property type="entry name" value="PanD"/>
    <property type="match status" value="1"/>
</dbReference>
<comment type="subunit">
    <text evidence="9">Heterooctamer of four alpha and four beta subunits.</text>
</comment>
<keyword evidence="5 9" id="KW-0865">Zymogen</keyword>
<dbReference type="SUPFAM" id="SSF50692">
    <property type="entry name" value="ADC-like"/>
    <property type="match status" value="1"/>
</dbReference>
<feature type="active site" description="Schiff-base intermediate with substrate; via pyruvic acid" evidence="9 10">
    <location>
        <position position="25"/>
    </location>
</feature>
<evidence type="ECO:0000256" key="12">
    <source>
        <dbReference type="PIRSR" id="PIRSR006246-3"/>
    </source>
</evidence>
<proteinExistence type="inferred from homology"/>
<evidence type="ECO:0000313" key="15">
    <source>
        <dbReference type="Proteomes" id="UP000180235"/>
    </source>
</evidence>
<dbReference type="PANTHER" id="PTHR21012">
    <property type="entry name" value="ASPARTATE 1-DECARBOXYLASE"/>
    <property type="match status" value="1"/>
</dbReference>
<evidence type="ECO:0000256" key="11">
    <source>
        <dbReference type="PIRSR" id="PIRSR006246-2"/>
    </source>
</evidence>
<feature type="chain" id="PRO_5014003142" description="Aspartate 1-decarboxylase beta chain" evidence="9 13">
    <location>
        <begin position="1"/>
        <end position="24"/>
    </location>
</feature>
<evidence type="ECO:0000256" key="2">
    <source>
        <dbReference type="ARBA" id="ARBA00022655"/>
    </source>
</evidence>
<comment type="cofactor">
    <cofactor evidence="9 10">
        <name>pyruvate</name>
        <dbReference type="ChEBI" id="CHEBI:15361"/>
    </cofactor>
    <text evidence="9 10">Binds 1 pyruvoyl group covalently per subunit.</text>
</comment>
<keyword evidence="4 9" id="KW-0068">Autocatalytic cleavage</keyword>
<keyword evidence="2 9" id="KW-0566">Pantothenate biosynthesis</keyword>
<dbReference type="EMBL" id="CP017675">
    <property type="protein sequence ID" value="APB33784.1"/>
    <property type="molecule type" value="Genomic_DNA"/>
</dbReference>
<accession>A0A1J0ACZ5</accession>
<keyword evidence="7 9" id="KW-0704">Schiff base</keyword>
<evidence type="ECO:0000256" key="9">
    <source>
        <dbReference type="HAMAP-Rule" id="MF_00446"/>
    </source>
</evidence>
<feature type="binding site" evidence="9 11">
    <location>
        <position position="57"/>
    </location>
    <ligand>
        <name>substrate</name>
    </ligand>
</feature>
<comment type="catalytic activity">
    <reaction evidence="9">
        <text>L-aspartate + H(+) = beta-alanine + CO2</text>
        <dbReference type="Rhea" id="RHEA:19497"/>
        <dbReference type="ChEBI" id="CHEBI:15378"/>
        <dbReference type="ChEBI" id="CHEBI:16526"/>
        <dbReference type="ChEBI" id="CHEBI:29991"/>
        <dbReference type="ChEBI" id="CHEBI:57966"/>
        <dbReference type="EC" id="4.1.1.11"/>
    </reaction>
</comment>
<dbReference type="RefSeq" id="WP_071454318.1">
    <property type="nucleotide sequence ID" value="NZ_CP017675.1"/>
</dbReference>
<dbReference type="STRING" id="1188229.GlitD10_1462"/>
<dbReference type="AlphaFoldDB" id="A0A1J0ACZ5"/>
<keyword evidence="6 9" id="KW-0456">Lyase</keyword>
<comment type="PTM">
    <text evidence="9 12">Is synthesized initially as an inactive proenzyme, which is activated by self-cleavage at a specific serine bond to produce a beta-subunit with a hydroxyl group at its C-terminus and an alpha-subunit with a pyruvoyl group at its N-terminus.</text>
</comment>
<evidence type="ECO:0000313" key="14">
    <source>
        <dbReference type="EMBL" id="APB33784.1"/>
    </source>
</evidence>
<dbReference type="GO" id="GO:0005829">
    <property type="term" value="C:cytosol"/>
    <property type="evidence" value="ECO:0007669"/>
    <property type="project" value="TreeGrafter"/>
</dbReference>
<keyword evidence="1 9" id="KW-0963">Cytoplasm</keyword>
<organism evidence="14 15">
    <name type="scientific">Gloeomargarita lithophora Alchichica-D10</name>
    <dbReference type="NCBI Taxonomy" id="1188229"/>
    <lineage>
        <taxon>Bacteria</taxon>
        <taxon>Bacillati</taxon>
        <taxon>Cyanobacteriota</taxon>
        <taxon>Cyanophyceae</taxon>
        <taxon>Gloeomargaritales</taxon>
        <taxon>Gloeomargaritaceae</taxon>
        <taxon>Gloeomargarita</taxon>
    </lineage>
</organism>
<feature type="binding site" evidence="9 11">
    <location>
        <begin position="73"/>
        <end position="75"/>
    </location>
    <ligand>
        <name>substrate</name>
    </ligand>
</feature>
<comment type="similarity">
    <text evidence="9">Belongs to the PanD family.</text>
</comment>
<dbReference type="Gene3D" id="2.40.40.20">
    <property type="match status" value="1"/>
</dbReference>
<dbReference type="KEGG" id="glt:GlitD10_1462"/>
<dbReference type="PIRSF" id="PIRSF006246">
    <property type="entry name" value="Asp_decarbox"/>
    <property type="match status" value="1"/>
</dbReference>
<evidence type="ECO:0000256" key="4">
    <source>
        <dbReference type="ARBA" id="ARBA00022813"/>
    </source>
</evidence>
<dbReference type="InterPro" id="IPR009010">
    <property type="entry name" value="Asp_de-COase-like_dom_sf"/>
</dbReference>
<gene>
    <name evidence="9 14" type="primary">panD</name>
    <name evidence="14" type="ORF">GlitD10_1462</name>
</gene>
<feature type="modified residue" description="Pyruvic acid (Ser)" evidence="9 12">
    <location>
        <position position="25"/>
    </location>
</feature>
<evidence type="ECO:0000256" key="6">
    <source>
        <dbReference type="ARBA" id="ARBA00023239"/>
    </source>
</evidence>
<dbReference type="Pfam" id="PF02261">
    <property type="entry name" value="Asp_decarbox"/>
    <property type="match status" value="1"/>
</dbReference>
<dbReference type="GO" id="GO:0006523">
    <property type="term" value="P:alanine biosynthetic process"/>
    <property type="evidence" value="ECO:0007669"/>
    <property type="project" value="InterPro"/>
</dbReference>
<dbReference type="UniPathway" id="UPA00028">
    <property type="reaction ID" value="UER00002"/>
</dbReference>
<evidence type="ECO:0000256" key="3">
    <source>
        <dbReference type="ARBA" id="ARBA00022793"/>
    </source>
</evidence>